<accession>A0A433TTZ6</accession>
<evidence type="ECO:0000256" key="2">
    <source>
        <dbReference type="ARBA" id="ARBA00022448"/>
    </source>
</evidence>
<dbReference type="AlphaFoldDB" id="A0A433TTZ6"/>
<comment type="caution">
    <text evidence="9">The sequence shown here is derived from an EMBL/GenBank/DDBJ whole genome shotgun (WGS) entry which is preliminary data.</text>
</comment>
<gene>
    <name evidence="9" type="ORF">EGW08_007203</name>
</gene>
<organism evidence="9 10">
    <name type="scientific">Elysia chlorotica</name>
    <name type="common">Eastern emerald elysia</name>
    <name type="synonym">Sea slug</name>
    <dbReference type="NCBI Taxonomy" id="188477"/>
    <lineage>
        <taxon>Eukaryota</taxon>
        <taxon>Metazoa</taxon>
        <taxon>Spiralia</taxon>
        <taxon>Lophotrochozoa</taxon>
        <taxon>Mollusca</taxon>
        <taxon>Gastropoda</taxon>
        <taxon>Heterobranchia</taxon>
        <taxon>Euthyneura</taxon>
        <taxon>Panpulmonata</taxon>
        <taxon>Sacoglossa</taxon>
        <taxon>Placobranchoidea</taxon>
        <taxon>Plakobranchidae</taxon>
        <taxon>Elysia</taxon>
    </lineage>
</organism>
<feature type="transmembrane region" description="Helical" evidence="7">
    <location>
        <begin position="151"/>
        <end position="171"/>
    </location>
</feature>
<proteinExistence type="predicted"/>
<dbReference type="Proteomes" id="UP000271974">
    <property type="component" value="Unassembled WGS sequence"/>
</dbReference>
<feature type="transmembrane region" description="Helical" evidence="7">
    <location>
        <begin position="58"/>
        <end position="76"/>
    </location>
</feature>
<feature type="domain" description="Cytochrome b561" evidence="8">
    <location>
        <begin position="1"/>
        <end position="86"/>
    </location>
</feature>
<dbReference type="STRING" id="188477.A0A433TTZ6"/>
<keyword evidence="3 7" id="KW-0812">Transmembrane</keyword>
<sequence length="197" mass="21659">MLLVILTVVNPLMALFRPDKGSPSRSTFKWTHWAVGMFAWILAIALLAIGLDLPKSQADLLAVYAVFAFAGYQLVMEVLVRSIPYCLGSILTFCFDSVCTRNKHGFDLHMTNFSSPEVASVTGSGIAPDKEAAARQNAAAKRRENTIKSTILVLHMLMSACFAVGVVYFLLRKPFEYVTSGESRDEDTLDEKFAVVG</sequence>
<dbReference type="GO" id="GO:0016020">
    <property type="term" value="C:membrane"/>
    <property type="evidence" value="ECO:0007669"/>
    <property type="project" value="UniProtKB-SubCell"/>
</dbReference>
<dbReference type="InterPro" id="IPR006593">
    <property type="entry name" value="Cyt_b561/ferric_Rdtase_TM"/>
</dbReference>
<evidence type="ECO:0000256" key="3">
    <source>
        <dbReference type="ARBA" id="ARBA00022692"/>
    </source>
</evidence>
<dbReference type="PROSITE" id="PS50939">
    <property type="entry name" value="CYTOCHROME_B561"/>
    <property type="match status" value="1"/>
</dbReference>
<keyword evidence="10" id="KW-1185">Reference proteome</keyword>
<dbReference type="OrthoDB" id="2419613at2759"/>
<evidence type="ECO:0000313" key="9">
    <source>
        <dbReference type="EMBL" id="RUS85019.1"/>
    </source>
</evidence>
<reference evidence="9 10" key="1">
    <citation type="submission" date="2019-01" db="EMBL/GenBank/DDBJ databases">
        <title>A draft genome assembly of the solar-powered sea slug Elysia chlorotica.</title>
        <authorList>
            <person name="Cai H."/>
            <person name="Li Q."/>
            <person name="Fang X."/>
            <person name="Li J."/>
            <person name="Curtis N.E."/>
            <person name="Altenburger A."/>
            <person name="Shibata T."/>
            <person name="Feng M."/>
            <person name="Maeda T."/>
            <person name="Schwartz J.A."/>
            <person name="Shigenobu S."/>
            <person name="Lundholm N."/>
            <person name="Nishiyama T."/>
            <person name="Yang H."/>
            <person name="Hasebe M."/>
            <person name="Li S."/>
            <person name="Pierce S.K."/>
            <person name="Wang J."/>
        </authorList>
    </citation>
    <scope>NUCLEOTIDE SEQUENCE [LARGE SCALE GENOMIC DNA]</scope>
    <source>
        <strain evidence="9">EC2010</strain>
        <tissue evidence="9">Whole organism of an adult</tissue>
    </source>
</reference>
<keyword evidence="2" id="KW-0813">Transport</keyword>
<evidence type="ECO:0000313" key="10">
    <source>
        <dbReference type="Proteomes" id="UP000271974"/>
    </source>
</evidence>
<evidence type="ECO:0000256" key="6">
    <source>
        <dbReference type="ARBA" id="ARBA00023136"/>
    </source>
</evidence>
<feature type="transmembrane region" description="Helical" evidence="7">
    <location>
        <begin position="30"/>
        <end position="51"/>
    </location>
</feature>
<protein>
    <recommendedName>
        <fullName evidence="8">Cytochrome b561 domain-containing protein</fullName>
    </recommendedName>
</protein>
<evidence type="ECO:0000256" key="7">
    <source>
        <dbReference type="SAM" id="Phobius"/>
    </source>
</evidence>
<comment type="subcellular location">
    <subcellularLocation>
        <location evidence="1">Membrane</location>
    </subcellularLocation>
</comment>
<evidence type="ECO:0000256" key="5">
    <source>
        <dbReference type="ARBA" id="ARBA00022989"/>
    </source>
</evidence>
<evidence type="ECO:0000256" key="1">
    <source>
        <dbReference type="ARBA" id="ARBA00004370"/>
    </source>
</evidence>
<name>A0A433TTZ6_ELYCH</name>
<dbReference type="EMBL" id="RQTK01000185">
    <property type="protein sequence ID" value="RUS85019.1"/>
    <property type="molecule type" value="Genomic_DNA"/>
</dbReference>
<evidence type="ECO:0000256" key="4">
    <source>
        <dbReference type="ARBA" id="ARBA00022982"/>
    </source>
</evidence>
<keyword evidence="4" id="KW-0249">Electron transport</keyword>
<keyword evidence="5 7" id="KW-1133">Transmembrane helix</keyword>
<evidence type="ECO:0000259" key="8">
    <source>
        <dbReference type="PROSITE" id="PS50939"/>
    </source>
</evidence>
<keyword evidence="6 7" id="KW-0472">Membrane</keyword>